<dbReference type="EMBL" id="SLXE01000002">
    <property type="protein sequence ID" value="TCP10214.1"/>
    <property type="molecule type" value="Genomic_DNA"/>
</dbReference>
<keyword evidence="4" id="KW-1185">Reference proteome</keyword>
<evidence type="ECO:0000313" key="5">
    <source>
        <dbReference type="Proteomes" id="UP000829756"/>
    </source>
</evidence>
<keyword evidence="3" id="KW-0503">Monooxygenase</keyword>
<dbReference type="Gene3D" id="3.30.70.100">
    <property type="match status" value="1"/>
</dbReference>
<reference evidence="3" key="2">
    <citation type="submission" date="2021-12" db="EMBL/GenBank/DDBJ databases">
        <authorList>
            <person name="Veyrier F.J."/>
        </authorList>
    </citation>
    <scope>NUCLEOTIDE SEQUENCE</scope>
    <source>
        <strain evidence="3">1258/02</strain>
    </source>
</reference>
<dbReference type="GO" id="GO:0004497">
    <property type="term" value="F:monooxygenase activity"/>
    <property type="evidence" value="ECO:0007669"/>
    <property type="project" value="UniProtKB-KW"/>
</dbReference>
<proteinExistence type="predicted"/>
<gene>
    <name evidence="2" type="ORF">EV680_102112</name>
    <name evidence="3" type="ORF">LVJ78_05275</name>
</gene>
<dbReference type="Proteomes" id="UP000294721">
    <property type="component" value="Unassembled WGS sequence"/>
</dbReference>
<reference evidence="3" key="3">
    <citation type="journal article" date="2022" name="Res Sq">
        <title>Evolution of multicellular longitudinally dividing oral cavity symbionts (Neisseriaceae).</title>
        <authorList>
            <person name="Nyongesa S."/>
            <person name="Weber P."/>
            <person name="Bernet E."/>
            <person name="Pullido F."/>
            <person name="Nieckarz M."/>
            <person name="Delaby M."/>
            <person name="Nieves C."/>
            <person name="Viehboeck T."/>
            <person name="Krause N."/>
            <person name="Rivera-Millot A."/>
            <person name="Nakamura A."/>
            <person name="Vischer N."/>
            <person name="VanNieuwenhze M."/>
            <person name="Brun Y."/>
            <person name="Cava F."/>
            <person name="Bulgheresi S."/>
            <person name="Veyrier F."/>
        </authorList>
    </citation>
    <scope>NUCLEOTIDE SEQUENCE</scope>
    <source>
        <strain evidence="3">1258/02</strain>
    </source>
</reference>
<dbReference type="PROSITE" id="PS51725">
    <property type="entry name" value="ABM"/>
    <property type="match status" value="1"/>
</dbReference>
<dbReference type="AlphaFoldDB" id="A0AAE9H286"/>
<dbReference type="SUPFAM" id="SSF54909">
    <property type="entry name" value="Dimeric alpha+beta barrel"/>
    <property type="match status" value="1"/>
</dbReference>
<dbReference type="Pfam" id="PF03992">
    <property type="entry name" value="ABM"/>
    <property type="match status" value="1"/>
</dbReference>
<dbReference type="InterPro" id="IPR007138">
    <property type="entry name" value="ABM_dom"/>
</dbReference>
<reference evidence="2 4" key="1">
    <citation type="submission" date="2019-03" db="EMBL/GenBank/DDBJ databases">
        <title>Genomic Encyclopedia of Type Strains, Phase IV (KMG-IV): sequencing the most valuable type-strain genomes for metagenomic binning, comparative biology and taxonomic classification.</title>
        <authorList>
            <person name="Goeker M."/>
        </authorList>
    </citation>
    <scope>NUCLEOTIDE SEQUENCE [LARGE SCALE GENOMIC DNA]</scope>
    <source>
        <strain evidence="2 4">DSM 17474</strain>
    </source>
</reference>
<evidence type="ECO:0000313" key="4">
    <source>
        <dbReference type="Proteomes" id="UP000294721"/>
    </source>
</evidence>
<keyword evidence="3" id="KW-0560">Oxidoreductase</keyword>
<dbReference type="EMBL" id="CP091507">
    <property type="protein sequence ID" value="UOO80409.1"/>
    <property type="molecule type" value="Genomic_DNA"/>
</dbReference>
<protein>
    <submittedName>
        <fullName evidence="3">Antibiotic biosynthesis monooxygenase</fullName>
    </submittedName>
    <submittedName>
        <fullName evidence="2">Quinol monooxygenase YgiN</fullName>
    </submittedName>
</protein>
<name>A0AAE9H286_9NEIS</name>
<evidence type="ECO:0000259" key="1">
    <source>
        <dbReference type="PROSITE" id="PS51725"/>
    </source>
</evidence>
<dbReference type="Proteomes" id="UP000829756">
    <property type="component" value="Chromosome"/>
</dbReference>
<organism evidence="3 5">
    <name type="scientific">Uruburuella suis</name>
    <dbReference type="NCBI Taxonomy" id="252130"/>
    <lineage>
        <taxon>Bacteria</taxon>
        <taxon>Pseudomonadati</taxon>
        <taxon>Pseudomonadota</taxon>
        <taxon>Betaproteobacteria</taxon>
        <taxon>Neisseriales</taxon>
        <taxon>Neisseriaceae</taxon>
        <taxon>Uruburuella</taxon>
    </lineage>
</organism>
<sequence length="103" mass="11311">MIIVAGSVEFNTADYQALKADILSLEAATRQENGCLYYSFALAAQDADTTQITLLEKWQSQAALDAHLKQASLKAFAEKGLQKARNVQIKMYDVTGEREVVIG</sequence>
<feature type="domain" description="ABM" evidence="1">
    <location>
        <begin position="2"/>
        <end position="100"/>
    </location>
</feature>
<dbReference type="KEGG" id="usu:LVJ78_05275"/>
<evidence type="ECO:0000313" key="2">
    <source>
        <dbReference type="EMBL" id="TCP10214.1"/>
    </source>
</evidence>
<accession>A0AAE9H286</accession>
<evidence type="ECO:0000313" key="3">
    <source>
        <dbReference type="EMBL" id="UOO80409.1"/>
    </source>
</evidence>
<dbReference type="RefSeq" id="WP_132952474.1">
    <property type="nucleotide sequence ID" value="NZ_CP091507.1"/>
</dbReference>
<dbReference type="InterPro" id="IPR011008">
    <property type="entry name" value="Dimeric_a/b-barrel"/>
</dbReference>